<sequence length="89" mass="10208">MTSHQVVEHLIGSIEEEFEGYEIYIENNPDHYRGGYEWSVCKDDEMLHSDLAFSIESAITEAKDFILALNKNEDFMLTTINPLPLKSPS</sequence>
<evidence type="ECO:0000313" key="2">
    <source>
        <dbReference type="Proteomes" id="UP001253595"/>
    </source>
</evidence>
<dbReference type="RefSeq" id="WP_310069341.1">
    <property type="nucleotide sequence ID" value="NZ_JAVDVX010000001.1"/>
</dbReference>
<name>A0ABU1UV28_9GAMM</name>
<keyword evidence="2" id="KW-1185">Reference proteome</keyword>
<reference evidence="1 2" key="1">
    <citation type="submission" date="2023-07" db="EMBL/GenBank/DDBJ databases">
        <title>Sorghum-associated microbial communities from plants grown in Nebraska, USA.</title>
        <authorList>
            <person name="Schachtman D."/>
        </authorList>
    </citation>
    <scope>NUCLEOTIDE SEQUENCE [LARGE SCALE GENOMIC DNA]</scope>
    <source>
        <strain evidence="1 2">BE190</strain>
    </source>
</reference>
<comment type="caution">
    <text evidence="1">The sequence shown here is derived from an EMBL/GenBank/DDBJ whole genome shotgun (WGS) entry which is preliminary data.</text>
</comment>
<accession>A0ABU1UV28</accession>
<gene>
    <name evidence="1" type="ORF">J2X05_000975</name>
</gene>
<proteinExistence type="predicted"/>
<dbReference type="Proteomes" id="UP001253595">
    <property type="component" value="Unassembled WGS sequence"/>
</dbReference>
<protein>
    <recommendedName>
        <fullName evidence="3">Phage protein</fullName>
    </recommendedName>
</protein>
<dbReference type="EMBL" id="JAVDVX010000001">
    <property type="protein sequence ID" value="MDR7088972.1"/>
    <property type="molecule type" value="Genomic_DNA"/>
</dbReference>
<organism evidence="1 2">
    <name type="scientific">Cellvibrio fibrivorans</name>
    <dbReference type="NCBI Taxonomy" id="126350"/>
    <lineage>
        <taxon>Bacteria</taxon>
        <taxon>Pseudomonadati</taxon>
        <taxon>Pseudomonadota</taxon>
        <taxon>Gammaproteobacteria</taxon>
        <taxon>Cellvibrionales</taxon>
        <taxon>Cellvibrionaceae</taxon>
        <taxon>Cellvibrio</taxon>
    </lineage>
</organism>
<evidence type="ECO:0000313" key="1">
    <source>
        <dbReference type="EMBL" id="MDR7088972.1"/>
    </source>
</evidence>
<evidence type="ECO:0008006" key="3">
    <source>
        <dbReference type="Google" id="ProtNLM"/>
    </source>
</evidence>